<name>A0AAW4PVV0_9EURY</name>
<feature type="region of interest" description="Disordered" evidence="1">
    <location>
        <begin position="28"/>
        <end position="63"/>
    </location>
</feature>
<dbReference type="AlphaFoldDB" id="A0AAW4PVV0"/>
<evidence type="ECO:0000256" key="1">
    <source>
        <dbReference type="SAM" id="MobiDB-lite"/>
    </source>
</evidence>
<gene>
    <name evidence="2" type="ORF">EGH21_16685</name>
</gene>
<evidence type="ECO:0000313" key="3">
    <source>
        <dbReference type="Proteomes" id="UP001430377"/>
    </source>
</evidence>
<dbReference type="EMBL" id="RKLR01000007">
    <property type="protein sequence ID" value="MBX0324665.1"/>
    <property type="molecule type" value="Genomic_DNA"/>
</dbReference>
<dbReference type="RefSeq" id="WP_220619615.1">
    <property type="nucleotide sequence ID" value="NZ_RKLR01000007.1"/>
</dbReference>
<comment type="caution">
    <text evidence="2">The sequence shown here is derived from an EMBL/GenBank/DDBJ whole genome shotgun (WGS) entry which is preliminary data.</text>
</comment>
<sequence length="242" mass="25884">MSEETNHTRRSALQSICSVAIAGLAGCTSIGSSDSARDPTETPTQTTTPTDTRTPERTATETSDAAQFVENPAAVHPTLVEETSVPADEVLLGFRLEDSSLPFTTEVYHAPDDAEVQATETYDTQDLSEVGLVPESPQALETVETDREDVHYGTTAVGEPLAVTLVARHDGETFDWSAWSRTGYPYDGHDESDPALGVDCYCGGDIYTAPGGGTWARVIQVTPTERVDPGTSVVLNWTSSRA</sequence>
<protein>
    <recommendedName>
        <fullName evidence="4">Spondin domain-containing protein</fullName>
    </recommendedName>
</protein>
<reference evidence="2 3" key="1">
    <citation type="submission" date="2021-06" db="EMBL/GenBank/DDBJ databases">
        <title>Halomicroarcula sp. a new haloarchaeum isolated from saline soil.</title>
        <authorList>
            <person name="Duran-Viseras A."/>
            <person name="Sanchez-Porro C."/>
            <person name="Ventosa A."/>
        </authorList>
    </citation>
    <scope>NUCLEOTIDE SEQUENCE [LARGE SCALE GENOMIC DNA]</scope>
    <source>
        <strain evidence="2 3">F13</strain>
    </source>
</reference>
<dbReference type="Proteomes" id="UP001430377">
    <property type="component" value="Unassembled WGS sequence"/>
</dbReference>
<evidence type="ECO:0000313" key="2">
    <source>
        <dbReference type="EMBL" id="MBX0324665.1"/>
    </source>
</evidence>
<evidence type="ECO:0008006" key="4">
    <source>
        <dbReference type="Google" id="ProtNLM"/>
    </source>
</evidence>
<accession>A0AAW4PVV0</accession>
<feature type="compositionally biased region" description="Low complexity" evidence="1">
    <location>
        <begin position="41"/>
        <end position="52"/>
    </location>
</feature>
<organism evidence="2 3">
    <name type="scientific">Haloarcula rubra</name>
    <dbReference type="NCBI Taxonomy" id="2487747"/>
    <lineage>
        <taxon>Archaea</taxon>
        <taxon>Methanobacteriati</taxon>
        <taxon>Methanobacteriota</taxon>
        <taxon>Stenosarchaea group</taxon>
        <taxon>Halobacteria</taxon>
        <taxon>Halobacteriales</taxon>
        <taxon>Haloarculaceae</taxon>
        <taxon>Haloarcula</taxon>
    </lineage>
</organism>
<proteinExistence type="predicted"/>
<keyword evidence="3" id="KW-1185">Reference proteome</keyword>